<evidence type="ECO:0000256" key="2">
    <source>
        <dbReference type="SAM" id="Phobius"/>
    </source>
</evidence>
<dbReference type="AlphaFoldDB" id="A0AAD7JTL6"/>
<reference evidence="3" key="1">
    <citation type="submission" date="2023-03" db="EMBL/GenBank/DDBJ databases">
        <title>Massive genome expansion in bonnet fungi (Mycena s.s.) driven by repeated elements and novel gene families across ecological guilds.</title>
        <authorList>
            <consortium name="Lawrence Berkeley National Laboratory"/>
            <person name="Harder C.B."/>
            <person name="Miyauchi S."/>
            <person name="Viragh M."/>
            <person name="Kuo A."/>
            <person name="Thoen E."/>
            <person name="Andreopoulos B."/>
            <person name="Lu D."/>
            <person name="Skrede I."/>
            <person name="Drula E."/>
            <person name="Henrissat B."/>
            <person name="Morin E."/>
            <person name="Kohler A."/>
            <person name="Barry K."/>
            <person name="LaButti K."/>
            <person name="Morin E."/>
            <person name="Salamov A."/>
            <person name="Lipzen A."/>
            <person name="Mereny Z."/>
            <person name="Hegedus B."/>
            <person name="Baldrian P."/>
            <person name="Stursova M."/>
            <person name="Weitz H."/>
            <person name="Taylor A."/>
            <person name="Grigoriev I.V."/>
            <person name="Nagy L.G."/>
            <person name="Martin F."/>
            <person name="Kauserud H."/>
        </authorList>
    </citation>
    <scope>NUCLEOTIDE SEQUENCE</scope>
    <source>
        <strain evidence="3">CBHHK182m</strain>
    </source>
</reference>
<sequence>MSYISATSASRSVPKSGSPPPPQAALQSGFDNNSSVLLGRRPPSRRSQRSVPSPLKGTAILAAFLPLPTLVSVLYLAIGHVVLRAAHPSLYAPVPLISSVRAAAVGGAILALPLAVLLYLLLFPTKPPDPEDFFDDDEGAVGQVLVVYGTYALCGALALTIGAIAAALGTVCLPASLMLTAAEAATAGVVGGAILCSGLGLAAGLAYFLWRQPKSPTTTTATTTPS</sequence>
<dbReference type="EMBL" id="JARKIB010000015">
    <property type="protein sequence ID" value="KAJ7771748.1"/>
    <property type="molecule type" value="Genomic_DNA"/>
</dbReference>
<feature type="transmembrane region" description="Helical" evidence="2">
    <location>
        <begin position="103"/>
        <end position="125"/>
    </location>
</feature>
<feature type="compositionally biased region" description="Polar residues" evidence="1">
    <location>
        <begin position="1"/>
        <end position="15"/>
    </location>
</feature>
<proteinExistence type="predicted"/>
<feature type="transmembrane region" description="Helical" evidence="2">
    <location>
        <begin position="145"/>
        <end position="173"/>
    </location>
</feature>
<keyword evidence="2" id="KW-0812">Transmembrane</keyword>
<name>A0AAD7JTL6_9AGAR</name>
<protein>
    <submittedName>
        <fullName evidence="3">Uncharacterized protein</fullName>
    </submittedName>
</protein>
<feature type="transmembrane region" description="Helical" evidence="2">
    <location>
        <begin position="185"/>
        <end position="210"/>
    </location>
</feature>
<evidence type="ECO:0000313" key="4">
    <source>
        <dbReference type="Proteomes" id="UP001215598"/>
    </source>
</evidence>
<evidence type="ECO:0000313" key="3">
    <source>
        <dbReference type="EMBL" id="KAJ7771748.1"/>
    </source>
</evidence>
<keyword evidence="2" id="KW-1133">Transmembrane helix</keyword>
<feature type="transmembrane region" description="Helical" evidence="2">
    <location>
        <begin position="59"/>
        <end position="83"/>
    </location>
</feature>
<organism evidence="3 4">
    <name type="scientific">Mycena metata</name>
    <dbReference type="NCBI Taxonomy" id="1033252"/>
    <lineage>
        <taxon>Eukaryota</taxon>
        <taxon>Fungi</taxon>
        <taxon>Dikarya</taxon>
        <taxon>Basidiomycota</taxon>
        <taxon>Agaricomycotina</taxon>
        <taxon>Agaricomycetes</taxon>
        <taxon>Agaricomycetidae</taxon>
        <taxon>Agaricales</taxon>
        <taxon>Marasmiineae</taxon>
        <taxon>Mycenaceae</taxon>
        <taxon>Mycena</taxon>
    </lineage>
</organism>
<keyword evidence="2" id="KW-0472">Membrane</keyword>
<feature type="region of interest" description="Disordered" evidence="1">
    <location>
        <begin position="1"/>
        <end position="32"/>
    </location>
</feature>
<keyword evidence="4" id="KW-1185">Reference proteome</keyword>
<gene>
    <name evidence="3" type="ORF">B0H16DRAFT_1514591</name>
</gene>
<comment type="caution">
    <text evidence="3">The sequence shown here is derived from an EMBL/GenBank/DDBJ whole genome shotgun (WGS) entry which is preliminary data.</text>
</comment>
<evidence type="ECO:0000256" key="1">
    <source>
        <dbReference type="SAM" id="MobiDB-lite"/>
    </source>
</evidence>
<dbReference type="Proteomes" id="UP001215598">
    <property type="component" value="Unassembled WGS sequence"/>
</dbReference>
<accession>A0AAD7JTL6</accession>